<organism evidence="2 3">
    <name type="scientific">Kingella bonacorsii</name>
    <dbReference type="NCBI Taxonomy" id="2796361"/>
    <lineage>
        <taxon>Bacteria</taxon>
        <taxon>Pseudomonadati</taxon>
        <taxon>Pseudomonadota</taxon>
        <taxon>Betaproteobacteria</taxon>
        <taxon>Neisseriales</taxon>
        <taxon>Neisseriaceae</taxon>
        <taxon>Kingella</taxon>
    </lineage>
</organism>
<dbReference type="EMBL" id="JAEHNZ010000002">
    <property type="protein sequence ID" value="MBK0396186.1"/>
    <property type="molecule type" value="Genomic_DNA"/>
</dbReference>
<protein>
    <submittedName>
        <fullName evidence="2">Uncharacterized protein</fullName>
    </submittedName>
</protein>
<feature type="region of interest" description="Disordered" evidence="1">
    <location>
        <begin position="66"/>
        <end position="108"/>
    </location>
</feature>
<name>A0ABS1BSC4_9NEIS</name>
<feature type="compositionally biased region" description="Polar residues" evidence="1">
    <location>
        <begin position="87"/>
        <end position="105"/>
    </location>
</feature>
<evidence type="ECO:0000313" key="3">
    <source>
        <dbReference type="Proteomes" id="UP000614058"/>
    </source>
</evidence>
<evidence type="ECO:0000313" key="2">
    <source>
        <dbReference type="EMBL" id="MBK0396186.1"/>
    </source>
</evidence>
<accession>A0ABS1BSC4</accession>
<sequence>MAHPRLADVATPTRKALLNIPLGNKPSPLHFRFQAAFGVSQRFRAAAACHQGKPCLASSNCRSHLPEIKRGNSDPLSARSAYATPTPWRSNRAFNNKRQPETENSVFRLPSLQIIQAAQRQPESSTTSNYH</sequence>
<evidence type="ECO:0000256" key="1">
    <source>
        <dbReference type="SAM" id="MobiDB-lite"/>
    </source>
</evidence>
<proteinExistence type="predicted"/>
<dbReference type="Proteomes" id="UP000614058">
    <property type="component" value="Unassembled WGS sequence"/>
</dbReference>
<gene>
    <name evidence="2" type="ORF">JDW22_06240</name>
</gene>
<dbReference type="RefSeq" id="WP_200522349.1">
    <property type="nucleotide sequence ID" value="NZ_JAEHNZ010000002.1"/>
</dbReference>
<keyword evidence="3" id="KW-1185">Reference proteome</keyword>
<comment type="caution">
    <text evidence="2">The sequence shown here is derived from an EMBL/GenBank/DDBJ whole genome shotgun (WGS) entry which is preliminary data.</text>
</comment>
<reference evidence="2 3" key="1">
    <citation type="journal article" date="2021" name="Pathogens">
        <title>Isolation and Characterization of Kingella bonacorsii sp. nov., A Novel Kingella Species Detected in a Stable Periodontitis Subject.</title>
        <authorList>
            <person name="Antezack A."/>
            <person name="Boxberger M."/>
            <person name="Rolland C."/>
            <person name="Monnet-Corti V."/>
            <person name="La Scola B."/>
        </authorList>
    </citation>
    <scope>NUCLEOTIDE SEQUENCE [LARGE SCALE GENOMIC DNA]</scope>
    <source>
        <strain evidence="2 3">Marseille-Q4569</strain>
    </source>
</reference>